<dbReference type="HOGENOM" id="CLU_000445_85_1_3"/>
<organism evidence="4 5">
    <name type="scientific">Prochlorococcus marinus (strain MIT 9313)</name>
    <dbReference type="NCBI Taxonomy" id="74547"/>
    <lineage>
        <taxon>Bacteria</taxon>
        <taxon>Bacillati</taxon>
        <taxon>Cyanobacteriota</taxon>
        <taxon>Cyanophyceae</taxon>
        <taxon>Synechococcales</taxon>
        <taxon>Prochlorococcaceae</taxon>
        <taxon>Prochlorococcus</taxon>
    </lineage>
</organism>
<dbReference type="Pfam" id="PF05226">
    <property type="entry name" value="CHASE2"/>
    <property type="match status" value="1"/>
</dbReference>
<dbReference type="GO" id="GO:0004016">
    <property type="term" value="F:adenylate cyclase activity"/>
    <property type="evidence" value="ECO:0007669"/>
    <property type="project" value="UniProtKB-EC"/>
</dbReference>
<dbReference type="KEGG" id="pmt:PMT_2146"/>
<name>Q7V427_PROMM</name>
<dbReference type="InterPro" id="IPR001054">
    <property type="entry name" value="A/G_cyclase"/>
</dbReference>
<dbReference type="PROSITE" id="PS51257">
    <property type="entry name" value="PROKAR_LIPOPROTEIN"/>
    <property type="match status" value="1"/>
</dbReference>
<keyword evidence="5" id="KW-1185">Reference proteome</keyword>
<dbReference type="Gene3D" id="3.30.70.1230">
    <property type="entry name" value="Nucleotide cyclase"/>
    <property type="match status" value="1"/>
</dbReference>
<evidence type="ECO:0000256" key="1">
    <source>
        <dbReference type="ARBA" id="ARBA00005381"/>
    </source>
</evidence>
<dbReference type="SUPFAM" id="SSF55073">
    <property type="entry name" value="Nucleotide cyclase"/>
    <property type="match status" value="1"/>
</dbReference>
<feature type="transmembrane region" description="Helical" evidence="2">
    <location>
        <begin position="340"/>
        <end position="357"/>
    </location>
</feature>
<feature type="domain" description="Guanylate cyclase" evidence="3">
    <location>
        <begin position="455"/>
        <end position="593"/>
    </location>
</feature>
<keyword evidence="2" id="KW-0472">Membrane</keyword>
<dbReference type="CDD" id="cd07302">
    <property type="entry name" value="CHD"/>
    <property type="match status" value="1"/>
</dbReference>
<dbReference type="GO" id="GO:0009190">
    <property type="term" value="P:cyclic nucleotide biosynthetic process"/>
    <property type="evidence" value="ECO:0007669"/>
    <property type="project" value="InterPro"/>
</dbReference>
<proteinExistence type="inferred from homology"/>
<dbReference type="InterPro" id="IPR007890">
    <property type="entry name" value="CHASE2"/>
</dbReference>
<dbReference type="PANTHER" id="PTHR43081:SF1">
    <property type="entry name" value="ADENYLATE CYCLASE, TERMINAL-DIFFERENTIATION SPECIFIC"/>
    <property type="match status" value="1"/>
</dbReference>
<dbReference type="InterPro" id="IPR050697">
    <property type="entry name" value="Adenylyl/Guanylyl_Cyclase_3/4"/>
</dbReference>
<feature type="transmembrane region" description="Helical" evidence="2">
    <location>
        <begin position="364"/>
        <end position="381"/>
    </location>
</feature>
<protein>
    <submittedName>
        <fullName evidence="4">Putative adenylate cyclase</fullName>
        <ecNumber evidence="4">4.6.1.1</ecNumber>
    </submittedName>
</protein>
<dbReference type="PROSITE" id="PS50125">
    <property type="entry name" value="GUANYLATE_CYCLASE_2"/>
    <property type="match status" value="1"/>
</dbReference>
<dbReference type="PANTHER" id="PTHR43081">
    <property type="entry name" value="ADENYLATE CYCLASE, TERMINAL-DIFFERENTIATION SPECIFIC-RELATED"/>
    <property type="match status" value="1"/>
</dbReference>
<sequence length="642" mass="69367">MRIPRNAPVLLVAGVLTLAAALLASCSASLCRPWWALERNLEGQLVRIRGPRLASPEIVQVVIDDATLAEGLWFEQQEQIPFWAVGMGSLPWPRARYGDLLEPLIAAGADVVVLNVVFAGESVFGPADDKAFIAALEPHQQHLVLAAEMVEAEDQLGAGAISLLRPDAVDAAELDKLSLGLSNLFPPEHGARFLQPEFYATTLEQPLGHEALHSLPVAALEQAGRSLELDLDGQTLNFYGPEPEPIGMDGSCSTLGHGFLRMSAKNVINPRQWAVHPCRERVDGAVVLVGVVVSGGGSALSDLPSPFGDLSGMELLATSTGNALTGDGLRAWPQSLPQRGAFVGLVVLLTLLLAFYRTDLGWRLGVLFACAGLWFVLGYGLMQHRHVWIPVLTPPVALVVGALLYGGEAYRRMSIKRRLTRRWLERCVDPSVVGPMLSDPSDMEALFDGQLKSVSVLFADLQGFTALTRQRSEQGRVRVHLEQLNHYLDEMRSVVWDHHGFLDKFIGDAVMAVFGLPDGRGESTEAQSAICCAMAMRERLVHMNRLWQSEGVEPLVNGIGIASGIVLAGGIGGRKLGGLSVIGDTVNLASRLEGLTRSLDQSILFDQRTSELAGEGFAIRSLGMQELKGIGRLEVYSLSERG</sequence>
<dbReference type="EMBL" id="BX548175">
    <property type="protein sequence ID" value="CAE22320.1"/>
    <property type="molecule type" value="Genomic_DNA"/>
</dbReference>
<evidence type="ECO:0000313" key="5">
    <source>
        <dbReference type="Proteomes" id="UP000001423"/>
    </source>
</evidence>
<dbReference type="OrthoDB" id="337251at2"/>
<dbReference type="eggNOG" id="COG2114">
    <property type="taxonomic scope" value="Bacteria"/>
</dbReference>
<evidence type="ECO:0000313" key="4">
    <source>
        <dbReference type="EMBL" id="CAE22320.1"/>
    </source>
</evidence>
<dbReference type="GO" id="GO:0035556">
    <property type="term" value="P:intracellular signal transduction"/>
    <property type="evidence" value="ECO:0007669"/>
    <property type="project" value="InterPro"/>
</dbReference>
<dbReference type="Pfam" id="PF00211">
    <property type="entry name" value="Guanylate_cyc"/>
    <property type="match status" value="1"/>
</dbReference>
<gene>
    <name evidence="4" type="ordered locus">PMT_2146</name>
</gene>
<accession>Q7V427</accession>
<dbReference type="SMART" id="SM01080">
    <property type="entry name" value="CHASE2"/>
    <property type="match status" value="1"/>
</dbReference>
<dbReference type="InterPro" id="IPR029787">
    <property type="entry name" value="Nucleotide_cyclase"/>
</dbReference>
<keyword evidence="2" id="KW-1133">Transmembrane helix</keyword>
<dbReference type="EC" id="4.6.1.1" evidence="4"/>
<dbReference type="eggNOG" id="COG4252">
    <property type="taxonomic scope" value="Bacteria"/>
</dbReference>
<feature type="transmembrane region" description="Helical" evidence="2">
    <location>
        <begin position="387"/>
        <end position="407"/>
    </location>
</feature>
<reference evidence="4 5" key="1">
    <citation type="journal article" date="2003" name="Nature">
        <title>Genome divergence in two Prochlorococcus ecotypes reflects oceanic niche differentiation.</title>
        <authorList>
            <person name="Rocap G."/>
            <person name="Larimer F.W."/>
            <person name="Lamerdin J.E."/>
            <person name="Malfatti S."/>
            <person name="Chain P."/>
            <person name="Ahlgren N.A."/>
            <person name="Arellano A."/>
            <person name="Coleman M."/>
            <person name="Hauser L."/>
            <person name="Hess W.R."/>
            <person name="Johnson Z.I."/>
            <person name="Land M.L."/>
            <person name="Lindell D."/>
            <person name="Post A.F."/>
            <person name="Regala W."/>
            <person name="Shah M."/>
            <person name="Shaw S.L."/>
            <person name="Steglich C."/>
            <person name="Sullivan M.B."/>
            <person name="Ting C.S."/>
            <person name="Tolonen A."/>
            <person name="Webb E.A."/>
            <person name="Zinser E.R."/>
            <person name="Chisholm S.W."/>
        </authorList>
    </citation>
    <scope>NUCLEOTIDE SEQUENCE [LARGE SCALE GENOMIC DNA]</scope>
    <source>
        <strain evidence="5">MIT 9313</strain>
    </source>
</reference>
<dbReference type="RefSeq" id="WP_011131510.1">
    <property type="nucleotide sequence ID" value="NC_005071.1"/>
</dbReference>
<keyword evidence="2" id="KW-0812">Transmembrane</keyword>
<evidence type="ECO:0000259" key="3">
    <source>
        <dbReference type="PROSITE" id="PS50125"/>
    </source>
</evidence>
<dbReference type="SMART" id="SM00044">
    <property type="entry name" value="CYCc"/>
    <property type="match status" value="1"/>
</dbReference>
<dbReference type="AlphaFoldDB" id="Q7V427"/>
<dbReference type="Proteomes" id="UP000001423">
    <property type="component" value="Chromosome"/>
</dbReference>
<comment type="similarity">
    <text evidence="1">Belongs to the adenylyl cyclase class-3 family.</text>
</comment>
<evidence type="ECO:0000256" key="2">
    <source>
        <dbReference type="SAM" id="Phobius"/>
    </source>
</evidence>
<keyword evidence="4" id="KW-0456">Lyase</keyword>